<comment type="caution">
    <text evidence="3">The sequence shown here is derived from an EMBL/GenBank/DDBJ whole genome shotgun (WGS) entry which is preliminary data.</text>
</comment>
<name>A0ABP7I263_9ACTN</name>
<feature type="transmembrane region" description="Helical" evidence="2">
    <location>
        <begin position="45"/>
        <end position="66"/>
    </location>
</feature>
<accession>A0ABP7I263</accession>
<dbReference type="Proteomes" id="UP001501821">
    <property type="component" value="Unassembled WGS sequence"/>
</dbReference>
<evidence type="ECO:0000313" key="4">
    <source>
        <dbReference type="Proteomes" id="UP001501821"/>
    </source>
</evidence>
<dbReference type="EMBL" id="BAABAH010000002">
    <property type="protein sequence ID" value="GAA3807583.1"/>
    <property type="molecule type" value="Genomic_DNA"/>
</dbReference>
<evidence type="ECO:0008006" key="5">
    <source>
        <dbReference type="Google" id="ProtNLM"/>
    </source>
</evidence>
<organism evidence="3 4">
    <name type="scientific">Nocardioides panacisoli</name>
    <dbReference type="NCBI Taxonomy" id="627624"/>
    <lineage>
        <taxon>Bacteria</taxon>
        <taxon>Bacillati</taxon>
        <taxon>Actinomycetota</taxon>
        <taxon>Actinomycetes</taxon>
        <taxon>Propionibacteriales</taxon>
        <taxon>Nocardioidaceae</taxon>
        <taxon>Nocardioides</taxon>
    </lineage>
</organism>
<gene>
    <name evidence="3" type="ORF">GCM10022242_08190</name>
</gene>
<reference evidence="4" key="1">
    <citation type="journal article" date="2019" name="Int. J. Syst. Evol. Microbiol.">
        <title>The Global Catalogue of Microorganisms (GCM) 10K type strain sequencing project: providing services to taxonomists for standard genome sequencing and annotation.</title>
        <authorList>
            <consortium name="The Broad Institute Genomics Platform"/>
            <consortium name="The Broad Institute Genome Sequencing Center for Infectious Disease"/>
            <person name="Wu L."/>
            <person name="Ma J."/>
        </authorList>
    </citation>
    <scope>NUCLEOTIDE SEQUENCE [LARGE SCALE GENOMIC DNA]</scope>
    <source>
        <strain evidence="4">JCM 16953</strain>
    </source>
</reference>
<keyword evidence="2" id="KW-0472">Membrane</keyword>
<dbReference type="RefSeq" id="WP_344772562.1">
    <property type="nucleotide sequence ID" value="NZ_BAABAH010000002.1"/>
</dbReference>
<evidence type="ECO:0000256" key="1">
    <source>
        <dbReference type="SAM" id="MobiDB-lite"/>
    </source>
</evidence>
<protein>
    <recommendedName>
        <fullName evidence="5">Septum formation-related domain-containing protein</fullName>
    </recommendedName>
</protein>
<proteinExistence type="predicted"/>
<keyword evidence="4" id="KW-1185">Reference proteome</keyword>
<evidence type="ECO:0000313" key="3">
    <source>
        <dbReference type="EMBL" id="GAA3807583.1"/>
    </source>
</evidence>
<sequence length="203" mass="20781">MSGPYGGSEGFTPYEPGTDPQADDEAAPVPSAAPVVASTRRGRGAMVLGGAGMAVAAVAAVVGLAIHGAADDSTGSGGSGSDDTTLSTNDLVAGQCLIGAGFDPNTDDSVTGMQQVDCATAHDAEVLQINVLDATEARDYDIDDDSQVQEHCRQFLDGDQRKLLRDDRYFLLGLTETAHPVTGDHVACLLVRADGGPLHGRLG</sequence>
<keyword evidence="2" id="KW-1133">Transmembrane helix</keyword>
<keyword evidence="2" id="KW-0812">Transmembrane</keyword>
<evidence type="ECO:0000256" key="2">
    <source>
        <dbReference type="SAM" id="Phobius"/>
    </source>
</evidence>
<feature type="region of interest" description="Disordered" evidence="1">
    <location>
        <begin position="1"/>
        <end position="35"/>
    </location>
</feature>